<feature type="domain" description="Yippee" evidence="5">
    <location>
        <begin position="133"/>
        <end position="232"/>
    </location>
</feature>
<comment type="caution">
    <text evidence="6">The sequence shown here is derived from an EMBL/GenBank/DDBJ whole genome shotgun (WGS) entry which is preliminary data.</text>
</comment>
<dbReference type="GO" id="GO:0046872">
    <property type="term" value="F:metal ion binding"/>
    <property type="evidence" value="ECO:0007669"/>
    <property type="project" value="UniProtKB-KW"/>
</dbReference>
<evidence type="ECO:0000313" key="7">
    <source>
        <dbReference type="Proteomes" id="UP000218231"/>
    </source>
</evidence>
<reference evidence="6 7" key="1">
    <citation type="journal article" date="2017" name="Curr. Biol.">
        <title>Genome architecture and evolution of a unichromosomal asexual nematode.</title>
        <authorList>
            <person name="Fradin H."/>
            <person name="Zegar C."/>
            <person name="Gutwein M."/>
            <person name="Lucas J."/>
            <person name="Kovtun M."/>
            <person name="Corcoran D."/>
            <person name="Baugh L.R."/>
            <person name="Kiontke K."/>
            <person name="Gunsalus K."/>
            <person name="Fitch D.H."/>
            <person name="Piano F."/>
        </authorList>
    </citation>
    <scope>NUCLEOTIDE SEQUENCE [LARGE SCALE GENOMIC DNA]</scope>
    <source>
        <strain evidence="6">PF1309</strain>
    </source>
</reference>
<dbReference type="STRING" id="2018661.A0A2A2KS81"/>
<evidence type="ECO:0000256" key="3">
    <source>
        <dbReference type="ARBA" id="ARBA00022833"/>
    </source>
</evidence>
<keyword evidence="7" id="KW-1185">Reference proteome</keyword>
<evidence type="ECO:0000256" key="1">
    <source>
        <dbReference type="ARBA" id="ARBA00005613"/>
    </source>
</evidence>
<dbReference type="SUPFAM" id="SSF48695">
    <property type="entry name" value="Multiheme cytochromes"/>
    <property type="match status" value="1"/>
</dbReference>
<protein>
    <recommendedName>
        <fullName evidence="5">Yippee domain-containing protein</fullName>
    </recommendedName>
</protein>
<dbReference type="PANTHER" id="PTHR13848">
    <property type="entry name" value="PROTEIN YIPPEE-LIKE CG15309-RELATED"/>
    <property type="match status" value="1"/>
</dbReference>
<dbReference type="InterPro" id="IPR004910">
    <property type="entry name" value="Yippee/Mis18/Cereblon"/>
</dbReference>
<feature type="domain" description="Yippee" evidence="5">
    <location>
        <begin position="14"/>
        <end position="111"/>
    </location>
</feature>
<dbReference type="PROSITE" id="PS51792">
    <property type="entry name" value="YIPPEE"/>
    <property type="match status" value="2"/>
</dbReference>
<comment type="similarity">
    <text evidence="1">Belongs to the yippee family.</text>
</comment>
<evidence type="ECO:0000256" key="2">
    <source>
        <dbReference type="ARBA" id="ARBA00022723"/>
    </source>
</evidence>
<sequence>MGRLYIINCGGLNRIYVCGHCHTYLSNSEELRSPDFRGSTGRAILMDRVWNVEYNEVETRTMTTGKHIVRDVLCITCHSKLGWMYEYAFEESQRSKEAKVILECALINEMPGIPDPLDQNKAVEMGNLINLFDYYTWSQCQKMGRRFLENLGGTLVYRCVTGKAYLFNKVVNITEGPVVERMMTTGKHLVRDVMCSQCQSKIGWMYEMAMNDDQKYKEGHTILERALISVHRELDTSPEGDNANKPMGIEAPEVLEDSSDEEEMHHRIERGLAAIVERDYQVYDPQRFPALELLHPRRHGPQFRQLMMQQAAANNTFGNLGQGGHTMRVRQFHRRRPELPMPPHHPAAAQQDPQPPRGPM</sequence>
<dbReference type="InterPro" id="IPR039058">
    <property type="entry name" value="Yippee_fam"/>
</dbReference>
<dbReference type="EMBL" id="LIAE01007817">
    <property type="protein sequence ID" value="PAV76769.1"/>
    <property type="molecule type" value="Genomic_DNA"/>
</dbReference>
<dbReference type="InterPro" id="IPR034751">
    <property type="entry name" value="Yippee"/>
</dbReference>
<gene>
    <name evidence="6" type="ORF">WR25_03952</name>
</gene>
<accession>A0A2A2KS81</accession>
<proteinExistence type="inferred from homology"/>
<name>A0A2A2KS81_9BILA</name>
<keyword evidence="2" id="KW-0479">Metal-binding</keyword>
<dbReference type="AlphaFoldDB" id="A0A2A2KS81"/>
<feature type="region of interest" description="Disordered" evidence="4">
    <location>
        <begin position="335"/>
        <end position="360"/>
    </location>
</feature>
<organism evidence="6 7">
    <name type="scientific">Diploscapter pachys</name>
    <dbReference type="NCBI Taxonomy" id="2018661"/>
    <lineage>
        <taxon>Eukaryota</taxon>
        <taxon>Metazoa</taxon>
        <taxon>Ecdysozoa</taxon>
        <taxon>Nematoda</taxon>
        <taxon>Chromadorea</taxon>
        <taxon>Rhabditida</taxon>
        <taxon>Rhabditina</taxon>
        <taxon>Rhabditomorpha</taxon>
        <taxon>Rhabditoidea</taxon>
        <taxon>Rhabditidae</taxon>
        <taxon>Diploscapter</taxon>
    </lineage>
</organism>
<dbReference type="InterPro" id="IPR036280">
    <property type="entry name" value="Multihaem_cyt_sf"/>
</dbReference>
<dbReference type="OrthoDB" id="6407410at2759"/>
<evidence type="ECO:0000256" key="4">
    <source>
        <dbReference type="SAM" id="MobiDB-lite"/>
    </source>
</evidence>
<evidence type="ECO:0000259" key="5">
    <source>
        <dbReference type="PROSITE" id="PS51792"/>
    </source>
</evidence>
<evidence type="ECO:0000313" key="6">
    <source>
        <dbReference type="EMBL" id="PAV76769.1"/>
    </source>
</evidence>
<keyword evidence="3" id="KW-0862">Zinc</keyword>
<dbReference type="Pfam" id="PF03226">
    <property type="entry name" value="Yippee-Mis18"/>
    <property type="match status" value="2"/>
</dbReference>
<dbReference type="Proteomes" id="UP000218231">
    <property type="component" value="Unassembled WGS sequence"/>
</dbReference>